<keyword evidence="2" id="KW-1185">Reference proteome</keyword>
<organism evidence="1 2">
    <name type="scientific">Gordonia effusa NBRC 100432</name>
    <dbReference type="NCBI Taxonomy" id="1077974"/>
    <lineage>
        <taxon>Bacteria</taxon>
        <taxon>Bacillati</taxon>
        <taxon>Actinomycetota</taxon>
        <taxon>Actinomycetes</taxon>
        <taxon>Mycobacteriales</taxon>
        <taxon>Gordoniaceae</taxon>
        <taxon>Gordonia</taxon>
    </lineage>
</organism>
<evidence type="ECO:0000313" key="2">
    <source>
        <dbReference type="Proteomes" id="UP000035034"/>
    </source>
</evidence>
<dbReference type="Proteomes" id="UP000035034">
    <property type="component" value="Unassembled WGS sequence"/>
</dbReference>
<gene>
    <name evidence="1" type="ORF">GOEFS_073_00020</name>
</gene>
<dbReference type="eggNOG" id="COG2835">
    <property type="taxonomic scope" value="Bacteria"/>
</dbReference>
<dbReference type="Gene3D" id="2.20.25.10">
    <property type="match status" value="1"/>
</dbReference>
<dbReference type="AlphaFoldDB" id="H0R1N2"/>
<accession>H0R1N2</accession>
<dbReference type="STRING" id="1077974.GOEFS_073_00020"/>
<protein>
    <submittedName>
        <fullName evidence="1">Uncharacterized protein</fullName>
    </submittedName>
</protein>
<comment type="caution">
    <text evidence="1">The sequence shown here is derived from an EMBL/GenBank/DDBJ whole genome shotgun (WGS) entry which is preliminary data.</text>
</comment>
<dbReference type="OrthoDB" id="9812205at2"/>
<proteinExistence type="predicted"/>
<name>H0R1N2_9ACTN</name>
<dbReference type="InterPro" id="IPR005651">
    <property type="entry name" value="Trm112-like"/>
</dbReference>
<dbReference type="EMBL" id="BAEH01000073">
    <property type="protein sequence ID" value="GAB18983.1"/>
    <property type="molecule type" value="Genomic_DNA"/>
</dbReference>
<sequence length="73" mass="8149">MPTETSSRAAKIDPIVRERLVCPQDQGPLLDAGDELYNPRMQVAYRIDDDGIPVMLADEARSVDEAEHQRLIG</sequence>
<dbReference type="SUPFAM" id="SSF158997">
    <property type="entry name" value="Trm112p-like"/>
    <property type="match status" value="1"/>
</dbReference>
<reference evidence="1 2" key="1">
    <citation type="submission" date="2011-12" db="EMBL/GenBank/DDBJ databases">
        <title>Whole genome shotgun sequence of Gordonia effusa NBRC 100432.</title>
        <authorList>
            <person name="Yoshida I."/>
            <person name="Takarada H."/>
            <person name="Hosoyama A."/>
            <person name="Tsuchikane K."/>
            <person name="Katsumata H."/>
            <person name="Yamazaki S."/>
            <person name="Fujita N."/>
        </authorList>
    </citation>
    <scope>NUCLEOTIDE SEQUENCE [LARGE SCALE GENOMIC DNA]</scope>
    <source>
        <strain evidence="1 2">NBRC 100432</strain>
    </source>
</reference>
<dbReference type="Pfam" id="PF03966">
    <property type="entry name" value="Trm112p"/>
    <property type="match status" value="1"/>
</dbReference>
<dbReference type="RefSeq" id="WP_007318319.1">
    <property type="nucleotide sequence ID" value="NZ_BAEH01000073.1"/>
</dbReference>
<evidence type="ECO:0000313" key="1">
    <source>
        <dbReference type="EMBL" id="GAB18983.1"/>
    </source>
</evidence>